<reference evidence="2" key="1">
    <citation type="submission" date="2019-08" db="EMBL/GenBank/DDBJ databases">
        <authorList>
            <person name="Kucharzyk K."/>
            <person name="Murdoch R.W."/>
            <person name="Higgins S."/>
            <person name="Loffler F."/>
        </authorList>
    </citation>
    <scope>NUCLEOTIDE SEQUENCE</scope>
</reference>
<proteinExistence type="inferred from homology"/>
<comment type="similarity">
    <text evidence="1">Belongs to the glycogen phosphorylase family.</text>
</comment>
<dbReference type="PANTHER" id="PTHR11468:SF3">
    <property type="entry name" value="GLYCOGEN PHOSPHORYLASE, LIVER FORM"/>
    <property type="match status" value="1"/>
</dbReference>
<accession>A0A645JLP9</accession>
<evidence type="ECO:0000313" key="2">
    <source>
        <dbReference type="EMBL" id="MPN64020.1"/>
    </source>
</evidence>
<dbReference type="GO" id="GO:0030170">
    <property type="term" value="F:pyridoxal phosphate binding"/>
    <property type="evidence" value="ECO:0007669"/>
    <property type="project" value="TreeGrafter"/>
</dbReference>
<keyword evidence="2" id="KW-0808">Transferase</keyword>
<gene>
    <name evidence="2" type="primary">glgP_33</name>
    <name evidence="2" type="ORF">SDC9_211789</name>
</gene>
<dbReference type="Gene3D" id="3.40.50.2000">
    <property type="entry name" value="Glycogen Phosphorylase B"/>
    <property type="match status" value="1"/>
</dbReference>
<keyword evidence="2" id="KW-0328">Glycosyltransferase</keyword>
<evidence type="ECO:0000256" key="1">
    <source>
        <dbReference type="ARBA" id="ARBA00006047"/>
    </source>
</evidence>
<sequence>MRKDIRLQKVMDSLINGTYSKEHNDFRPIYDALTTYNDEFFVLKDFNSYVEAQSRINSLYEDFGTWQRMSATNIAHSGIFSSDRTIEEYATGIWGSGYLYKNL</sequence>
<dbReference type="EMBL" id="VSSQ01144338">
    <property type="protein sequence ID" value="MPN64020.1"/>
    <property type="molecule type" value="Genomic_DNA"/>
</dbReference>
<dbReference type="GO" id="GO:0005980">
    <property type="term" value="P:glycogen catabolic process"/>
    <property type="evidence" value="ECO:0007669"/>
    <property type="project" value="TreeGrafter"/>
</dbReference>
<dbReference type="EC" id="2.4.1.1" evidence="2"/>
<dbReference type="InterPro" id="IPR000811">
    <property type="entry name" value="Glyco_trans_35"/>
</dbReference>
<organism evidence="2">
    <name type="scientific">bioreactor metagenome</name>
    <dbReference type="NCBI Taxonomy" id="1076179"/>
    <lineage>
        <taxon>unclassified sequences</taxon>
        <taxon>metagenomes</taxon>
        <taxon>ecological metagenomes</taxon>
    </lineage>
</organism>
<dbReference type="GO" id="GO:0005737">
    <property type="term" value="C:cytoplasm"/>
    <property type="evidence" value="ECO:0007669"/>
    <property type="project" value="TreeGrafter"/>
</dbReference>
<dbReference type="Pfam" id="PF00343">
    <property type="entry name" value="Phosphorylase"/>
    <property type="match status" value="1"/>
</dbReference>
<name>A0A645JLP9_9ZZZZ</name>
<dbReference type="AlphaFoldDB" id="A0A645JLP9"/>
<protein>
    <submittedName>
        <fullName evidence="2">Glycogen phosphorylase</fullName>
        <ecNumber evidence="2">2.4.1.1</ecNumber>
    </submittedName>
</protein>
<dbReference type="GO" id="GO:0008184">
    <property type="term" value="F:glycogen phosphorylase activity"/>
    <property type="evidence" value="ECO:0007669"/>
    <property type="project" value="InterPro"/>
</dbReference>
<dbReference type="PANTHER" id="PTHR11468">
    <property type="entry name" value="GLYCOGEN PHOSPHORYLASE"/>
    <property type="match status" value="1"/>
</dbReference>
<dbReference type="SUPFAM" id="SSF53756">
    <property type="entry name" value="UDP-Glycosyltransferase/glycogen phosphorylase"/>
    <property type="match status" value="1"/>
</dbReference>
<comment type="caution">
    <text evidence="2">The sequence shown here is derived from an EMBL/GenBank/DDBJ whole genome shotgun (WGS) entry which is preliminary data.</text>
</comment>